<reference evidence="3" key="1">
    <citation type="submission" date="2014-12" db="EMBL/GenBank/DDBJ databases">
        <title>Genome Sequence of Valsa Canker Pathogens Uncovers a Specific Adaption of Colonization on Woody Bark.</title>
        <authorList>
            <person name="Yin Z."/>
            <person name="Liu H."/>
            <person name="Gao X."/>
            <person name="Li Z."/>
            <person name="Song N."/>
            <person name="Ke X."/>
            <person name="Dai Q."/>
            <person name="Wu Y."/>
            <person name="Sun Y."/>
            <person name="Xu J.-R."/>
            <person name="Kang Z.K."/>
            <person name="Wang L."/>
            <person name="Huang L."/>
        </authorList>
    </citation>
    <scope>NUCLEOTIDE SEQUENCE [LARGE SCALE GENOMIC DNA]</scope>
    <source>
        <strain evidence="3">SXYL134</strain>
    </source>
</reference>
<accession>A0A194UTT2</accession>
<dbReference type="AlphaFoldDB" id="A0A194UTT2"/>
<protein>
    <submittedName>
        <fullName evidence="2">Uncharacterized protein</fullName>
    </submittedName>
</protein>
<dbReference type="STRING" id="694573.A0A194UTT2"/>
<organism evidence="2 3">
    <name type="scientific">Cytospora mali</name>
    <name type="common">Apple Valsa canker fungus</name>
    <name type="synonym">Valsa mali</name>
    <dbReference type="NCBI Taxonomy" id="578113"/>
    <lineage>
        <taxon>Eukaryota</taxon>
        <taxon>Fungi</taxon>
        <taxon>Dikarya</taxon>
        <taxon>Ascomycota</taxon>
        <taxon>Pezizomycotina</taxon>
        <taxon>Sordariomycetes</taxon>
        <taxon>Sordariomycetidae</taxon>
        <taxon>Diaporthales</taxon>
        <taxon>Cytosporaceae</taxon>
        <taxon>Cytospora</taxon>
    </lineage>
</organism>
<evidence type="ECO:0000313" key="2">
    <source>
        <dbReference type="EMBL" id="KUI55107.1"/>
    </source>
</evidence>
<dbReference type="SUPFAM" id="SSF48695">
    <property type="entry name" value="Multiheme cytochromes"/>
    <property type="match status" value="1"/>
</dbReference>
<feature type="region of interest" description="Disordered" evidence="1">
    <location>
        <begin position="526"/>
        <end position="572"/>
    </location>
</feature>
<feature type="region of interest" description="Disordered" evidence="1">
    <location>
        <begin position="98"/>
        <end position="147"/>
    </location>
</feature>
<feature type="compositionally biased region" description="Polar residues" evidence="1">
    <location>
        <begin position="548"/>
        <end position="561"/>
    </location>
</feature>
<dbReference type="OrthoDB" id="288942at2759"/>
<dbReference type="InterPro" id="IPR036280">
    <property type="entry name" value="Multihaem_cyt_sf"/>
</dbReference>
<name>A0A194UTT2_CYTMA</name>
<evidence type="ECO:0000256" key="1">
    <source>
        <dbReference type="SAM" id="MobiDB-lite"/>
    </source>
</evidence>
<keyword evidence="3" id="KW-1185">Reference proteome</keyword>
<feature type="compositionally biased region" description="Acidic residues" evidence="1">
    <location>
        <begin position="108"/>
        <end position="118"/>
    </location>
</feature>
<dbReference type="EMBL" id="KN714678">
    <property type="protein sequence ID" value="KUI55107.1"/>
    <property type="molecule type" value="Genomic_DNA"/>
</dbReference>
<proteinExistence type="predicted"/>
<evidence type="ECO:0000313" key="3">
    <source>
        <dbReference type="Proteomes" id="UP000078576"/>
    </source>
</evidence>
<sequence length="604" mass="68603">MALTFRFSQRQGRLVSQFGEPAHSRPPPQQPRVPMVYHIDTWTFVNPQNSSPLFNGQIPAEIRSLIFEFALTPSLEPDWDRPIRYNFCFRHDHEKLDDEPILAPPSDDGTDYDSESEAGLEAGSVASDMADDGSAPAVQPPPASFFTHNDRQTSSGWDWLRPGYTGQCKLYTALLRTCRQIYIETNAIPSRNMKKVFYSSGGPYSSRGSPVEYISQLPPEAARQIRHLHIFTNLWWLEKRFFGMVTNMPDLLSADIAQPVALHPPPIPPPPRDPVLALSRILQNPPRIPSSPRRPWRVSEHLTKLRITIRRTDWPGWESNSPLAMNPFGADPIDRPAHRLMQRDMHASFQADMNLNLRQRNSSPSRVERWANWGLLFLQMVSLKMLTIDFETSEDKRNEMESIVHWARQTWRFPVLQHLSGDSSDPFTAEHIQIHRHDNPVDLTPWSSSIRVLTAEDHEVKRSSWRGLRHHFADSCPSCHTRWLDVGSTLGCERCHNMRHLKDEGKGPQLLVWTVTWTLKLGQNFDDPPATVSATTGATAEEDHGERSSNQPGPSNAVNSRQGGGGPSSANTESHVLAMLSHNAQHRLRLQREVEEILTTKVCF</sequence>
<dbReference type="PANTHER" id="PTHR38790">
    <property type="entry name" value="2EXR DOMAIN-CONTAINING PROTEIN-RELATED"/>
    <property type="match status" value="1"/>
</dbReference>
<dbReference type="Proteomes" id="UP000078576">
    <property type="component" value="Unassembled WGS sequence"/>
</dbReference>
<gene>
    <name evidence="2" type="ORF">VP1G_02514</name>
</gene>